<accession>A0A8J4WJQ0</accession>
<feature type="transmembrane region" description="Helical" evidence="10">
    <location>
        <begin position="20"/>
        <end position="50"/>
    </location>
</feature>
<sequence length="159" mass="17339">MSEHEENARGPSWKGRLSPYSYRICLGLALILGAAGLSALSGFAATILTARKLEPTDFMKGFQPTVVERSGKFIRHEPGVRLAARALGWATVFTVGALGGGLFIVWRLSGAKTMQELNSRFASAFPPSWRLKSSGNSTDFQTFDELLTYILSQESNPPK</sequence>
<keyword evidence="5" id="KW-0999">Mitochondrion inner membrane</keyword>
<keyword evidence="4 10" id="KW-0812">Transmembrane</keyword>
<dbReference type="InterPro" id="IPR009792">
    <property type="entry name" value="TMEM242"/>
</dbReference>
<evidence type="ECO:0000256" key="2">
    <source>
        <dbReference type="ARBA" id="ARBA00007570"/>
    </source>
</evidence>
<dbReference type="PANTHER" id="PTHR13141:SF4">
    <property type="entry name" value="TRANSMEMBRANE PROTEIN 242"/>
    <property type="match status" value="1"/>
</dbReference>
<evidence type="ECO:0000256" key="10">
    <source>
        <dbReference type="SAM" id="Phobius"/>
    </source>
</evidence>
<dbReference type="Proteomes" id="UP000748531">
    <property type="component" value="Unassembled WGS sequence"/>
</dbReference>
<evidence type="ECO:0000256" key="7">
    <source>
        <dbReference type="ARBA" id="ARBA00023128"/>
    </source>
</evidence>
<dbReference type="OrthoDB" id="2378895at2759"/>
<evidence type="ECO:0000256" key="5">
    <source>
        <dbReference type="ARBA" id="ARBA00022792"/>
    </source>
</evidence>
<gene>
    <name evidence="11" type="ORF">PHET_03488</name>
</gene>
<proteinExistence type="inferred from homology"/>
<keyword evidence="7" id="KW-0496">Mitochondrion</keyword>
<evidence type="ECO:0000256" key="3">
    <source>
        <dbReference type="ARBA" id="ARBA00013934"/>
    </source>
</evidence>
<dbReference type="Pfam" id="PF07096">
    <property type="entry name" value="DUF1358"/>
    <property type="match status" value="1"/>
</dbReference>
<reference evidence="11" key="1">
    <citation type="submission" date="2019-05" db="EMBL/GenBank/DDBJ databases">
        <title>Annotation for the trematode Paragonimus heterotremus.</title>
        <authorList>
            <person name="Choi Y.-J."/>
        </authorList>
    </citation>
    <scope>NUCLEOTIDE SEQUENCE</scope>
    <source>
        <strain evidence="11">LC</strain>
    </source>
</reference>
<name>A0A8J4WJQ0_9TREM</name>
<comment type="function">
    <text evidence="9">Scaffold protein that participates in the c-ring assembly of mitochondrial ATP synthase (F(1)F(0) ATP synthase or complex V) by facilitating the membrane insertion and oligomer formation of the subunit c/ATP5MC3. Participates in the incorporation of the c-ring into vestigial complexes. Additionally influences the incorporation of subunits MT-ATP6, MT-ATP8, ATP5MJ, and ATP5MK in the ATP synthase.</text>
</comment>
<keyword evidence="12" id="KW-1185">Reference proteome</keyword>
<keyword evidence="8 10" id="KW-0472">Membrane</keyword>
<evidence type="ECO:0000313" key="12">
    <source>
        <dbReference type="Proteomes" id="UP000748531"/>
    </source>
</evidence>
<comment type="similarity">
    <text evidence="2">Belongs to the TMEM242 family.</text>
</comment>
<feature type="transmembrane region" description="Helical" evidence="10">
    <location>
        <begin position="82"/>
        <end position="106"/>
    </location>
</feature>
<comment type="subcellular location">
    <subcellularLocation>
        <location evidence="1">Mitochondrion inner membrane</location>
        <topology evidence="1">Multi-pass membrane protein</topology>
    </subcellularLocation>
</comment>
<dbReference type="PANTHER" id="PTHR13141">
    <property type="entry name" value="TRANSMEMBRANE PROTEIN 242"/>
    <property type="match status" value="1"/>
</dbReference>
<evidence type="ECO:0000313" key="11">
    <source>
        <dbReference type="EMBL" id="KAF5402939.1"/>
    </source>
</evidence>
<evidence type="ECO:0000256" key="8">
    <source>
        <dbReference type="ARBA" id="ARBA00023136"/>
    </source>
</evidence>
<evidence type="ECO:0000256" key="6">
    <source>
        <dbReference type="ARBA" id="ARBA00022989"/>
    </source>
</evidence>
<evidence type="ECO:0000256" key="9">
    <source>
        <dbReference type="ARBA" id="ARBA00045905"/>
    </source>
</evidence>
<organism evidence="11 12">
    <name type="scientific">Paragonimus heterotremus</name>
    <dbReference type="NCBI Taxonomy" id="100268"/>
    <lineage>
        <taxon>Eukaryota</taxon>
        <taxon>Metazoa</taxon>
        <taxon>Spiralia</taxon>
        <taxon>Lophotrochozoa</taxon>
        <taxon>Platyhelminthes</taxon>
        <taxon>Trematoda</taxon>
        <taxon>Digenea</taxon>
        <taxon>Plagiorchiida</taxon>
        <taxon>Troglotremata</taxon>
        <taxon>Troglotrematidae</taxon>
        <taxon>Paragonimus</taxon>
    </lineage>
</organism>
<dbReference type="AlphaFoldDB" id="A0A8J4WJQ0"/>
<evidence type="ECO:0000256" key="4">
    <source>
        <dbReference type="ARBA" id="ARBA00022692"/>
    </source>
</evidence>
<dbReference type="EMBL" id="LUCH01001515">
    <property type="protein sequence ID" value="KAF5402939.1"/>
    <property type="molecule type" value="Genomic_DNA"/>
</dbReference>
<comment type="caution">
    <text evidence="11">The sequence shown here is derived from an EMBL/GenBank/DDBJ whole genome shotgun (WGS) entry which is preliminary data.</text>
</comment>
<protein>
    <recommendedName>
        <fullName evidence="3">Transmembrane protein 242</fullName>
    </recommendedName>
</protein>
<evidence type="ECO:0000256" key="1">
    <source>
        <dbReference type="ARBA" id="ARBA00004448"/>
    </source>
</evidence>
<dbReference type="GO" id="GO:0005743">
    <property type="term" value="C:mitochondrial inner membrane"/>
    <property type="evidence" value="ECO:0007669"/>
    <property type="project" value="UniProtKB-SubCell"/>
</dbReference>
<keyword evidence="6 10" id="KW-1133">Transmembrane helix</keyword>